<dbReference type="eggNOG" id="COG5001">
    <property type="taxonomic scope" value="Bacteria"/>
</dbReference>
<dbReference type="Gene3D" id="3.20.20.450">
    <property type="entry name" value="EAL domain"/>
    <property type="match status" value="1"/>
</dbReference>
<keyword evidence="1" id="KW-1133">Transmembrane helix</keyword>
<dbReference type="OrthoDB" id="8107802at2"/>
<evidence type="ECO:0000259" key="3">
    <source>
        <dbReference type="PROSITE" id="PS50887"/>
    </source>
</evidence>
<feature type="transmembrane region" description="Helical" evidence="1">
    <location>
        <begin position="104"/>
        <end position="123"/>
    </location>
</feature>
<dbReference type="KEGG" id="mes:Meso_3605"/>
<dbReference type="STRING" id="266779.Meso_3605"/>
<dbReference type="PROSITE" id="PS50883">
    <property type="entry name" value="EAL"/>
    <property type="match status" value="1"/>
</dbReference>
<dbReference type="InterPro" id="IPR035919">
    <property type="entry name" value="EAL_sf"/>
</dbReference>
<dbReference type="SUPFAM" id="SSF141868">
    <property type="entry name" value="EAL domain-like"/>
    <property type="match status" value="1"/>
</dbReference>
<dbReference type="CDD" id="cd01949">
    <property type="entry name" value="GGDEF"/>
    <property type="match status" value="1"/>
</dbReference>
<evidence type="ECO:0000256" key="1">
    <source>
        <dbReference type="SAM" id="Phobius"/>
    </source>
</evidence>
<name>Q11CA1_CHESB</name>
<feature type="transmembrane region" description="Helical" evidence="1">
    <location>
        <begin position="31"/>
        <end position="51"/>
    </location>
</feature>
<dbReference type="SMART" id="SM00052">
    <property type="entry name" value="EAL"/>
    <property type="match status" value="1"/>
</dbReference>
<dbReference type="HOGENOM" id="CLU_000445_70_49_5"/>
<dbReference type="InterPro" id="IPR001633">
    <property type="entry name" value="EAL_dom"/>
</dbReference>
<reference evidence="4" key="1">
    <citation type="submission" date="2006-06" db="EMBL/GenBank/DDBJ databases">
        <title>Complete sequence of chromosome of Chelativorans sp. BNC1.</title>
        <authorList>
            <consortium name="US DOE Joint Genome Institute"/>
            <person name="Copeland A."/>
            <person name="Lucas S."/>
            <person name="Lapidus A."/>
            <person name="Barry K."/>
            <person name="Detter J.C."/>
            <person name="Glavina del Rio T."/>
            <person name="Hammon N."/>
            <person name="Israni S."/>
            <person name="Dalin E."/>
            <person name="Tice H."/>
            <person name="Pitluck S."/>
            <person name="Chertkov O."/>
            <person name="Brettin T."/>
            <person name="Bruce D."/>
            <person name="Han C."/>
            <person name="Tapia R."/>
            <person name="Gilna P."/>
            <person name="Schmutz J."/>
            <person name="Larimer F."/>
            <person name="Land M."/>
            <person name="Hauser L."/>
            <person name="Kyrpides N."/>
            <person name="Mikhailova N."/>
            <person name="Richardson P."/>
        </authorList>
    </citation>
    <scope>NUCLEOTIDE SEQUENCE</scope>
    <source>
        <strain evidence="4">BNC1</strain>
    </source>
</reference>
<feature type="domain" description="EAL" evidence="2">
    <location>
        <begin position="387"/>
        <end position="640"/>
    </location>
</feature>
<dbReference type="SMART" id="SM00267">
    <property type="entry name" value="GGDEF"/>
    <property type="match status" value="1"/>
</dbReference>
<dbReference type="InterPro" id="IPR029787">
    <property type="entry name" value="Nucleotide_cyclase"/>
</dbReference>
<evidence type="ECO:0000259" key="2">
    <source>
        <dbReference type="PROSITE" id="PS50883"/>
    </source>
</evidence>
<keyword evidence="1" id="KW-0812">Transmembrane</keyword>
<keyword evidence="1" id="KW-0472">Membrane</keyword>
<dbReference type="PANTHER" id="PTHR44757:SF2">
    <property type="entry name" value="BIOFILM ARCHITECTURE MAINTENANCE PROTEIN MBAA"/>
    <property type="match status" value="1"/>
</dbReference>
<feature type="transmembrane region" description="Helical" evidence="1">
    <location>
        <begin position="57"/>
        <end position="77"/>
    </location>
</feature>
<feature type="transmembrane region" description="Helical" evidence="1">
    <location>
        <begin position="177"/>
        <end position="195"/>
    </location>
</feature>
<dbReference type="InterPro" id="IPR000160">
    <property type="entry name" value="GGDEF_dom"/>
</dbReference>
<dbReference type="EMBL" id="CP000390">
    <property type="protein sequence ID" value="ABG64974.1"/>
    <property type="molecule type" value="Genomic_DNA"/>
</dbReference>
<dbReference type="Pfam" id="PF00563">
    <property type="entry name" value="EAL"/>
    <property type="match status" value="1"/>
</dbReference>
<sequence>MGDKKQSPAPLRPEVLKLRIRADQLNDIRRGIFFSNPISSLLSALILAAHVAAGHAFVAVLVWFLAINAINGARIICAFRQSRISKQGCEDLSKVMAHLGQFKLLAFLSGINWAFLALLTEGYTTPKSELDLIILAGVSAGAVVYGAPYAVISISFMLPPLLVVIACFLYQGGFESYLMVLAVALFIAGLIRGAMVGQARFLEGSRLKHEARQIAAEMEQSSREDPLSGLLNRRGLEHAIEGLAETDGPFVTMLIDLDGFKSVNDTYGHKIGDDLLVRIAHRVGESAPPGAILSRIGGDEFVLLYPERAAPHPPGQLALDLIAAIASPYFLVASVRIGACIGIYRSQKPSLTEMLLRADIALYAAKGRGRNEFCEFDENLQQELERRQCIERDLIIAIEQGELGIWFQPIVTLKTAEIVGFEALLRWRHPTHGEISPPEIVDAARETGLLFQLTETVFRNCCVMMELLKKAGRSDIRVAMNFSPRELENSSVDEMIMTGLTERDLPVSMFEIEITEEAALDRYRVHERLGRLSGFGISIALDDFGTGFSTLASLKDIRIRKVKIDKEFICGIAKSRDDQLLVKAVIDLGRAFDIEVMAEGVETEEDRRVLQVLGCCTAQGFLFARALPINEAVEMALGKAAAGKGSG</sequence>
<gene>
    <name evidence="4" type="ordered locus">Meso_3605</name>
</gene>
<organism evidence="4">
    <name type="scientific">Chelativorans sp. (strain BNC1)</name>
    <dbReference type="NCBI Taxonomy" id="266779"/>
    <lineage>
        <taxon>Bacteria</taxon>
        <taxon>Pseudomonadati</taxon>
        <taxon>Pseudomonadota</taxon>
        <taxon>Alphaproteobacteria</taxon>
        <taxon>Hyphomicrobiales</taxon>
        <taxon>Phyllobacteriaceae</taxon>
        <taxon>Chelativorans</taxon>
    </lineage>
</organism>
<dbReference type="CDD" id="cd01948">
    <property type="entry name" value="EAL"/>
    <property type="match status" value="1"/>
</dbReference>
<feature type="domain" description="GGDEF" evidence="3">
    <location>
        <begin position="248"/>
        <end position="378"/>
    </location>
</feature>
<dbReference type="Pfam" id="PF00990">
    <property type="entry name" value="GGDEF"/>
    <property type="match status" value="1"/>
</dbReference>
<dbReference type="InterPro" id="IPR043128">
    <property type="entry name" value="Rev_trsase/Diguanyl_cyclase"/>
</dbReference>
<dbReference type="PANTHER" id="PTHR44757">
    <property type="entry name" value="DIGUANYLATE CYCLASE DGCP"/>
    <property type="match status" value="1"/>
</dbReference>
<dbReference type="PROSITE" id="PS50887">
    <property type="entry name" value="GGDEF"/>
    <property type="match status" value="1"/>
</dbReference>
<dbReference type="Gene3D" id="3.30.70.270">
    <property type="match status" value="1"/>
</dbReference>
<protein>
    <submittedName>
        <fullName evidence="4">Diguanylate cyclase/phosphodiesterase</fullName>
    </submittedName>
</protein>
<dbReference type="NCBIfam" id="TIGR00254">
    <property type="entry name" value="GGDEF"/>
    <property type="match status" value="1"/>
</dbReference>
<dbReference type="InterPro" id="IPR052155">
    <property type="entry name" value="Biofilm_reg_signaling"/>
</dbReference>
<dbReference type="SUPFAM" id="SSF55073">
    <property type="entry name" value="Nucleotide cyclase"/>
    <property type="match status" value="1"/>
</dbReference>
<accession>Q11CA1</accession>
<feature type="transmembrane region" description="Helical" evidence="1">
    <location>
        <begin position="143"/>
        <end position="170"/>
    </location>
</feature>
<proteinExistence type="predicted"/>
<dbReference type="AlphaFoldDB" id="Q11CA1"/>
<evidence type="ECO:0000313" key="4">
    <source>
        <dbReference type="EMBL" id="ABG64974.1"/>
    </source>
</evidence>